<evidence type="ECO:0000313" key="4">
    <source>
        <dbReference type="EMBL" id="VUC32783.1"/>
    </source>
</evidence>
<proteinExistence type="predicted"/>
<keyword evidence="2" id="KW-1133">Transmembrane helix</keyword>
<evidence type="ECO:0000313" key="5">
    <source>
        <dbReference type="Proteomes" id="UP000766486"/>
    </source>
</evidence>
<accession>A0ABY6UN78</accession>
<reference evidence="4 5" key="1">
    <citation type="submission" date="2019-06" db="EMBL/GenBank/DDBJ databases">
        <authorList>
            <person name="Broberg M."/>
        </authorList>
    </citation>
    <scope>NUCLEOTIDE SEQUENCE [LARGE SCALE GENOMIC DNA]</scope>
</reference>
<name>A0ABY6UN78_BIOOC</name>
<protein>
    <recommendedName>
        <fullName evidence="3">CorA-like transporter domain-containing protein</fullName>
    </recommendedName>
</protein>
<organism evidence="4 5">
    <name type="scientific">Bionectria ochroleuca</name>
    <name type="common">Gliocladium roseum</name>
    <dbReference type="NCBI Taxonomy" id="29856"/>
    <lineage>
        <taxon>Eukaryota</taxon>
        <taxon>Fungi</taxon>
        <taxon>Dikarya</taxon>
        <taxon>Ascomycota</taxon>
        <taxon>Pezizomycotina</taxon>
        <taxon>Sordariomycetes</taxon>
        <taxon>Hypocreomycetidae</taxon>
        <taxon>Hypocreales</taxon>
        <taxon>Bionectriaceae</taxon>
        <taxon>Clonostachys</taxon>
    </lineage>
</organism>
<feature type="domain" description="CorA-like transporter" evidence="3">
    <location>
        <begin position="10"/>
        <end position="313"/>
    </location>
</feature>
<keyword evidence="5" id="KW-1185">Reference proteome</keyword>
<dbReference type="EMBL" id="CABFNS010000851">
    <property type="protein sequence ID" value="VUC32783.1"/>
    <property type="molecule type" value="Genomic_DNA"/>
</dbReference>
<gene>
    <name evidence="4" type="ORF">CLO192961_LOCUS329030</name>
</gene>
<feature type="compositionally biased region" description="Polar residues" evidence="1">
    <location>
        <begin position="579"/>
        <end position="592"/>
    </location>
</feature>
<keyword evidence="2" id="KW-0812">Transmembrane</keyword>
<evidence type="ECO:0000256" key="2">
    <source>
        <dbReference type="SAM" id="Phobius"/>
    </source>
</evidence>
<comment type="caution">
    <text evidence="4">The sequence shown here is derived from an EMBL/GenBank/DDBJ whole genome shotgun (WGS) entry which is preliminary data.</text>
</comment>
<keyword evidence="2" id="KW-0472">Membrane</keyword>
<evidence type="ECO:0000256" key="1">
    <source>
        <dbReference type="SAM" id="MobiDB-lite"/>
    </source>
</evidence>
<dbReference type="Proteomes" id="UP000766486">
    <property type="component" value="Unassembled WGS sequence"/>
</dbReference>
<dbReference type="InterPro" id="IPR058257">
    <property type="entry name" value="CorA-like_dom"/>
</dbReference>
<feature type="transmembrane region" description="Helical" evidence="2">
    <location>
        <begin position="438"/>
        <end position="460"/>
    </location>
</feature>
<dbReference type="Gene3D" id="1.20.58.340">
    <property type="entry name" value="Magnesium transport protein CorA, transmembrane region"/>
    <property type="match status" value="1"/>
</dbReference>
<sequence length="598" mass="68289">MALSGEFQRSYLEKNSYPQNYMLNSIKTYPSALKECSDRLDSVSEDLFQPNFDNVEVSFRDLKPNNGTSTINLRYMTKAGVENVRNKFIHKHEALTEYLGIRRRPSASNGADEIVAEIKDPKCRFIYIFGEHTLARLRITRGMLVEILTFHQVMPDYLDFMFTFGLQSEPRDHRFSSFREQRSFRNGKTSLAIDPLARSGTQYQLCYNLKGVTLKRKDPEYSSKDEYSLRPAAFYHRFDVKNGNALWIVTKGGLDIEGRFKELTGRDARPEDKSFNNVDECLRSSLSAHLLFCYWSMEGWRGYIKWLELIVDLETSIAVLGSTDPDRQEKIYTAGDIQKLLRYEEMTSEVITSLESNVEVMTSLREFYEKLGANPSVDFANCAFDIDDFASNLGHLISDFKLHISRAKALVKVISSRSELVKQQRTERLNKNLENEAIVMRIITIVTLLYLPATFVSTFFSTDIIKYQVQDEIQAGGTYSEVAMYRWLQVTLPLMFITMSAAYGGKVWAERRANRSSDKPATKQVDGKGRLRERVSRTYQESQNALHEWARYARNKGAGFIKSSTDSLADCIPKLQSSGSGMTLPMTSTPVNRPSAGV</sequence>
<evidence type="ECO:0000259" key="3">
    <source>
        <dbReference type="Pfam" id="PF26616"/>
    </source>
</evidence>
<feature type="region of interest" description="Disordered" evidence="1">
    <location>
        <begin position="579"/>
        <end position="598"/>
    </location>
</feature>
<dbReference type="Pfam" id="PF26616">
    <property type="entry name" value="CorA-like"/>
    <property type="match status" value="1"/>
</dbReference>